<dbReference type="PANTHER" id="PTHR15076:SF12">
    <property type="entry name" value="CD99 ANTIGEN-LIKE PROTEIN 2"/>
    <property type="match status" value="1"/>
</dbReference>
<comment type="similarity">
    <text evidence="2">Belongs to the CD99 family.</text>
</comment>
<evidence type="ECO:0000313" key="15">
    <source>
        <dbReference type="Ensembl" id="ENSXMAP00000011769.2"/>
    </source>
</evidence>
<evidence type="ECO:0000313" key="16">
    <source>
        <dbReference type="Proteomes" id="UP000002852"/>
    </source>
</evidence>
<keyword evidence="3" id="KW-1003">Cell membrane</keyword>
<name>M4ABC5_XIPMA</name>
<feature type="signal peptide" evidence="14">
    <location>
        <begin position="1"/>
        <end position="23"/>
    </location>
</feature>
<evidence type="ECO:0000256" key="5">
    <source>
        <dbReference type="ARBA" id="ARBA00022729"/>
    </source>
</evidence>
<dbReference type="PANTHER" id="PTHR15076">
    <property type="entry name" value="CD99/MIC2 PROTEIN RELATED"/>
    <property type="match status" value="1"/>
</dbReference>
<evidence type="ECO:0000256" key="8">
    <source>
        <dbReference type="ARBA" id="ARBA00022989"/>
    </source>
</evidence>
<dbReference type="GO" id="GO:0005886">
    <property type="term" value="C:plasma membrane"/>
    <property type="evidence" value="ECO:0007669"/>
    <property type="project" value="UniProtKB-SubCell"/>
</dbReference>
<dbReference type="FunCoup" id="M4ABC5">
    <property type="interactions" value="1616"/>
</dbReference>
<evidence type="ECO:0000256" key="13">
    <source>
        <dbReference type="SAM" id="Phobius"/>
    </source>
</evidence>
<dbReference type="Pfam" id="PF12301">
    <property type="entry name" value="CD99L2"/>
    <property type="match status" value="1"/>
</dbReference>
<feature type="transmembrane region" description="Helical" evidence="13">
    <location>
        <begin position="156"/>
        <end position="177"/>
    </location>
</feature>
<protein>
    <recommendedName>
        <fullName evidence="11">CD99 antigen-like protein 2</fullName>
    </recommendedName>
</protein>
<organism evidence="15 16">
    <name type="scientific">Xiphophorus maculatus</name>
    <name type="common">Southern platyfish</name>
    <name type="synonym">Platypoecilus maculatus</name>
    <dbReference type="NCBI Taxonomy" id="8083"/>
    <lineage>
        <taxon>Eukaryota</taxon>
        <taxon>Metazoa</taxon>
        <taxon>Chordata</taxon>
        <taxon>Craniata</taxon>
        <taxon>Vertebrata</taxon>
        <taxon>Euteleostomi</taxon>
        <taxon>Actinopterygii</taxon>
        <taxon>Neopterygii</taxon>
        <taxon>Teleostei</taxon>
        <taxon>Neoteleostei</taxon>
        <taxon>Acanthomorphata</taxon>
        <taxon>Ovalentaria</taxon>
        <taxon>Atherinomorphae</taxon>
        <taxon>Cyprinodontiformes</taxon>
        <taxon>Poeciliidae</taxon>
        <taxon>Poeciliinae</taxon>
        <taxon>Xiphophorus</taxon>
    </lineage>
</organism>
<dbReference type="GeneTree" id="ENSGT00940000154344"/>
<evidence type="ECO:0000256" key="4">
    <source>
        <dbReference type="ARBA" id="ARBA00022692"/>
    </source>
</evidence>
<feature type="compositionally biased region" description="Basic and acidic residues" evidence="12">
    <location>
        <begin position="124"/>
        <end position="146"/>
    </location>
</feature>
<evidence type="ECO:0000256" key="11">
    <source>
        <dbReference type="ARBA" id="ARBA00040427"/>
    </source>
</evidence>
<dbReference type="OMA" id="KPDNSFW"/>
<keyword evidence="7" id="KW-0965">Cell junction</keyword>
<evidence type="ECO:0000256" key="14">
    <source>
        <dbReference type="SAM" id="SignalP"/>
    </source>
</evidence>
<keyword evidence="8 13" id="KW-1133">Transmembrane helix</keyword>
<reference evidence="16" key="1">
    <citation type="submission" date="2012-01" db="EMBL/GenBank/DDBJ databases">
        <authorList>
            <person name="Walter R."/>
            <person name="Schartl M."/>
            <person name="Warren W."/>
        </authorList>
    </citation>
    <scope>NUCLEOTIDE SEQUENCE [LARGE SCALE GENOMIC DNA]</scope>
    <source>
        <strain evidence="16">JP 163 A</strain>
    </source>
</reference>
<dbReference type="KEGG" id="xma:102223711"/>
<dbReference type="Ensembl" id="ENSXMAT00000011785.2">
    <property type="protein sequence ID" value="ENSXMAP00000011769.2"/>
    <property type="gene ID" value="ENSXMAG00000011759.2"/>
</dbReference>
<dbReference type="InParanoid" id="M4ABC5"/>
<dbReference type="RefSeq" id="XP_005800100.1">
    <property type="nucleotide sequence ID" value="XM_005800043.2"/>
</dbReference>
<evidence type="ECO:0000256" key="3">
    <source>
        <dbReference type="ARBA" id="ARBA00022475"/>
    </source>
</evidence>
<keyword evidence="5 14" id="KW-0732">Signal</keyword>
<evidence type="ECO:0000256" key="1">
    <source>
        <dbReference type="ARBA" id="ARBA00004282"/>
    </source>
</evidence>
<reference evidence="16" key="2">
    <citation type="journal article" date="2013" name="Nat. Genet.">
        <title>The genome of the platyfish, Xiphophorus maculatus, provides insights into evolutionary adaptation and several complex traits.</title>
        <authorList>
            <person name="Schartl M."/>
            <person name="Walter R.B."/>
            <person name="Shen Y."/>
            <person name="Garcia T."/>
            <person name="Catchen J."/>
            <person name="Amores A."/>
            <person name="Braasch I."/>
            <person name="Chalopin D."/>
            <person name="Volff J.N."/>
            <person name="Lesch K.P."/>
            <person name="Bisazza A."/>
            <person name="Minx P."/>
            <person name="Hillier L."/>
            <person name="Wilson R.K."/>
            <person name="Fuerstenberg S."/>
            <person name="Boore J."/>
            <person name="Searle S."/>
            <person name="Postlethwait J.H."/>
            <person name="Warren W.C."/>
        </authorList>
    </citation>
    <scope>NUCLEOTIDE SEQUENCE [LARGE SCALE GENOMIC DNA]</scope>
    <source>
        <strain evidence="16">JP 163 A</strain>
    </source>
</reference>
<dbReference type="GeneID" id="102223711"/>
<reference evidence="15" key="3">
    <citation type="submission" date="2025-08" db="UniProtKB">
        <authorList>
            <consortium name="Ensembl"/>
        </authorList>
    </citation>
    <scope>IDENTIFICATION</scope>
    <source>
        <strain evidence="15">JP 163 A</strain>
    </source>
</reference>
<dbReference type="OrthoDB" id="8961553at2759"/>
<comment type="subcellular location">
    <subcellularLocation>
        <location evidence="1">Cell junction</location>
    </subcellularLocation>
    <subcellularLocation>
        <location evidence="10">Cell membrane</location>
        <topology evidence="10">Single-pass type I membrane protein</topology>
        <orientation evidence="10">Extracellular side</orientation>
    </subcellularLocation>
</comment>
<keyword evidence="16" id="KW-1185">Reference proteome</keyword>
<keyword evidence="4 13" id="KW-0812">Transmembrane</keyword>
<accession>M4ABC5</accession>
<dbReference type="GO" id="GO:0070161">
    <property type="term" value="C:anchoring junction"/>
    <property type="evidence" value="ECO:0007669"/>
    <property type="project" value="UniProtKB-SubCell"/>
</dbReference>
<evidence type="ECO:0000256" key="6">
    <source>
        <dbReference type="ARBA" id="ARBA00022889"/>
    </source>
</evidence>
<feature type="compositionally biased region" description="Low complexity" evidence="12">
    <location>
        <begin position="59"/>
        <end position="77"/>
    </location>
</feature>
<evidence type="ECO:0000256" key="10">
    <source>
        <dbReference type="ARBA" id="ARBA00037814"/>
    </source>
</evidence>
<feature type="region of interest" description="Disordered" evidence="12">
    <location>
        <begin position="37"/>
        <end position="149"/>
    </location>
</feature>
<dbReference type="GO" id="GO:0007155">
    <property type="term" value="P:cell adhesion"/>
    <property type="evidence" value="ECO:0007669"/>
    <property type="project" value="UniProtKB-KW"/>
</dbReference>
<dbReference type="Proteomes" id="UP000002852">
    <property type="component" value="Unassembled WGS sequence"/>
</dbReference>
<evidence type="ECO:0000256" key="7">
    <source>
        <dbReference type="ARBA" id="ARBA00022949"/>
    </source>
</evidence>
<dbReference type="InterPro" id="IPR022078">
    <property type="entry name" value="CD99L2"/>
</dbReference>
<dbReference type="CTD" id="83692"/>
<reference evidence="15" key="4">
    <citation type="submission" date="2025-09" db="UniProtKB">
        <authorList>
            <consortium name="Ensembl"/>
        </authorList>
    </citation>
    <scope>IDENTIFICATION</scope>
    <source>
        <strain evidence="15">JP 163 A</strain>
    </source>
</reference>
<evidence type="ECO:0000256" key="2">
    <source>
        <dbReference type="ARBA" id="ARBA00008763"/>
    </source>
</evidence>
<dbReference type="eggNOG" id="ENOG502RZ6C">
    <property type="taxonomic scope" value="Eukaryota"/>
</dbReference>
<sequence>MPTFRSAWTLCVLALLLPLGVLSQFDFNLADALDDESVKPSATVRPKPEAPTRGIEQATVRTTTTKVPVKVRPKLPTSTEVSRKTKPKSNGQDFDLADALDENQKPGGGFSDSDLEGVSNDNSYKPDKGKGGYKKGDASQSSHDESSEVTAEVGTIAGIVSAVGMALVGAITSYISYQKKKLCFSIQQSMNVDINKAEIPEGVVATEPQAQQTLLEQPKSGPPCDENAV</sequence>
<dbReference type="STRING" id="8083.ENSXMAP00000011769"/>
<keyword evidence="9 13" id="KW-0472">Membrane</keyword>
<dbReference type="HOGENOM" id="CLU_092825_1_0_1"/>
<dbReference type="AlphaFoldDB" id="M4ABC5"/>
<feature type="chain" id="PRO_5017426026" description="CD99 antigen-like protein 2" evidence="14">
    <location>
        <begin position="24"/>
        <end position="229"/>
    </location>
</feature>
<keyword evidence="6" id="KW-0130">Cell adhesion</keyword>
<evidence type="ECO:0000256" key="12">
    <source>
        <dbReference type="SAM" id="MobiDB-lite"/>
    </source>
</evidence>
<proteinExistence type="inferred from homology"/>
<evidence type="ECO:0000256" key="9">
    <source>
        <dbReference type="ARBA" id="ARBA00023136"/>
    </source>
</evidence>